<dbReference type="EMBL" id="LQZD01000414">
    <property type="protein sequence ID" value="KXU11134.1"/>
    <property type="molecule type" value="Genomic_DNA"/>
</dbReference>
<evidence type="ECO:0000313" key="2">
    <source>
        <dbReference type="Proteomes" id="UP000070779"/>
    </source>
</evidence>
<proteinExistence type="predicted"/>
<gene>
    <name evidence="1" type="ORF">SMIDD22_01645</name>
</gene>
<dbReference type="Proteomes" id="UP000070779">
    <property type="component" value="Unassembled WGS sequence"/>
</dbReference>
<organism evidence="1 2">
    <name type="scientific">Streptococcus mitis</name>
    <dbReference type="NCBI Taxonomy" id="28037"/>
    <lineage>
        <taxon>Bacteria</taxon>
        <taxon>Bacillati</taxon>
        <taxon>Bacillota</taxon>
        <taxon>Bacilli</taxon>
        <taxon>Lactobacillales</taxon>
        <taxon>Streptococcaceae</taxon>
        <taxon>Streptococcus</taxon>
        <taxon>Streptococcus mitis group</taxon>
    </lineage>
</organism>
<reference evidence="1 2" key="1">
    <citation type="submission" date="2016-01" db="EMBL/GenBank/DDBJ databases">
        <title>Highly variable Streptococcus oralis are common among viridans streptococci isolated from primates.</title>
        <authorList>
            <person name="Denapaite D."/>
            <person name="Rieger M."/>
            <person name="Koendgen S."/>
            <person name="Brueckner R."/>
            <person name="Ochigava I."/>
            <person name="Kappeler P."/>
            <person name="Maetz-Rensing K."/>
            <person name="Leendertz F."/>
            <person name="Hakenbeck R."/>
        </authorList>
    </citation>
    <scope>NUCLEOTIDE SEQUENCE [LARGE SCALE GENOMIC DNA]</scope>
    <source>
        <strain evidence="1 2">DD22</strain>
    </source>
</reference>
<accession>A0A139R8U6</accession>
<name>A0A139R8U6_STRMT</name>
<sequence length="223" mass="25565">MKVTRKHLCRDFLGTDTQFVADVLLYEWWDVGKVPNRTRNLTSFHTSSRMLETLDVALHFAVPSGQFKTKGCRLSVNTMGTPHHDGELVLLSLISDDTGEVFKVTTDDIVGLLIEVTVGRVHHVSRSQAIVNPLTLFTQRLRNRTRESHHIVTRLLLDFQNTVDVKVRFFANQSYIFLRNFPQLSPCLVSQDFHLKPSTVFIFFTPNVRHLRARVTVDHDVSP</sequence>
<evidence type="ECO:0000313" key="1">
    <source>
        <dbReference type="EMBL" id="KXU11134.1"/>
    </source>
</evidence>
<comment type="caution">
    <text evidence="1">The sequence shown here is derived from an EMBL/GenBank/DDBJ whole genome shotgun (WGS) entry which is preliminary data.</text>
</comment>
<dbReference type="AlphaFoldDB" id="A0A139R8U6"/>
<protein>
    <submittedName>
        <fullName evidence="1">Uncharacterized protein</fullName>
    </submittedName>
</protein>